<organism evidence="2 3">
    <name type="scientific">Brevibacterium paucivorans</name>
    <dbReference type="NCBI Taxonomy" id="170994"/>
    <lineage>
        <taxon>Bacteria</taxon>
        <taxon>Bacillati</taxon>
        <taxon>Actinomycetota</taxon>
        <taxon>Actinomycetes</taxon>
        <taxon>Micrococcales</taxon>
        <taxon>Brevibacteriaceae</taxon>
        <taxon>Brevibacterium</taxon>
    </lineage>
</organism>
<protein>
    <submittedName>
        <fullName evidence="2">Branched-subunit amino acid ABC-type transport system permease component</fullName>
    </submittedName>
</protein>
<reference evidence="2 3" key="1">
    <citation type="submission" date="2021-01" db="EMBL/GenBank/DDBJ databases">
        <title>Sequencing the genomes of 1000 actinobacteria strains.</title>
        <authorList>
            <person name="Klenk H.-P."/>
        </authorList>
    </citation>
    <scope>NUCLEOTIDE SEQUENCE [LARGE SCALE GENOMIC DNA]</scope>
    <source>
        <strain evidence="2 3">DSM 13657</strain>
    </source>
</reference>
<feature type="transmembrane region" description="Helical" evidence="1">
    <location>
        <begin position="173"/>
        <end position="193"/>
    </location>
</feature>
<comment type="caution">
    <text evidence="2">The sequence shown here is derived from an EMBL/GenBank/DDBJ whole genome shotgun (WGS) entry which is preliminary data.</text>
</comment>
<name>A0ABS2SKN0_9MICO</name>
<keyword evidence="1" id="KW-0472">Membrane</keyword>
<dbReference type="RefSeq" id="WP_204515112.1">
    <property type="nucleotide sequence ID" value="NZ_JAFBCP010000001.1"/>
</dbReference>
<dbReference type="EMBL" id="JAFBCP010000001">
    <property type="protein sequence ID" value="MBM7816310.1"/>
    <property type="molecule type" value="Genomic_DNA"/>
</dbReference>
<keyword evidence="1" id="KW-0812">Transmembrane</keyword>
<proteinExistence type="predicted"/>
<keyword evidence="1" id="KW-1133">Transmembrane helix</keyword>
<dbReference type="Proteomes" id="UP000809290">
    <property type="component" value="Unassembled WGS sequence"/>
</dbReference>
<evidence type="ECO:0000313" key="2">
    <source>
        <dbReference type="EMBL" id="MBM7816310.1"/>
    </source>
</evidence>
<feature type="transmembrane region" description="Helical" evidence="1">
    <location>
        <begin position="12"/>
        <end position="31"/>
    </location>
</feature>
<gene>
    <name evidence="2" type="ORF">JOE56_001004</name>
</gene>
<keyword evidence="3" id="KW-1185">Reference proteome</keyword>
<feature type="transmembrane region" description="Helical" evidence="1">
    <location>
        <begin position="147"/>
        <end position="167"/>
    </location>
</feature>
<accession>A0ABS2SKN0</accession>
<evidence type="ECO:0000256" key="1">
    <source>
        <dbReference type="SAM" id="Phobius"/>
    </source>
</evidence>
<sequence length="293" mass="31142">MNLFMTDVPGPVFLAFYAVLIAICVVLLIVARMTSAGPLRKTPNVLELAYASGGRIGLVTTVVSLLDPPQRLEHLERHGNPELYRNISSHPIVGRVRQLMEATDLQHLPISKRAENDLGFKELEKDLIADMKRNRLLSDNKTFLRKLAGWFTLAVFLFGLFRCAVGMFNDKPIGFLVAMTFGLIFLIGFYVYAGPTQAMKRTRAVTLKDTMAQMRGLEPQSQAFALGFPLALAVGGASAAWQLDPSFASLWALPTAAALADGAGSSSCGSGSSCSSCSSCGGGGGCGGCGGGD</sequence>
<evidence type="ECO:0000313" key="3">
    <source>
        <dbReference type="Proteomes" id="UP000809290"/>
    </source>
</evidence>